<dbReference type="InterPro" id="IPR010869">
    <property type="entry name" value="DUF1501"/>
</dbReference>
<dbReference type="SUPFAM" id="SSF53649">
    <property type="entry name" value="Alkaline phosphatase-like"/>
    <property type="match status" value="1"/>
</dbReference>
<organism evidence="1">
    <name type="scientific">marine metagenome</name>
    <dbReference type="NCBI Taxonomy" id="408172"/>
    <lineage>
        <taxon>unclassified sequences</taxon>
        <taxon>metagenomes</taxon>
        <taxon>ecological metagenomes</taxon>
    </lineage>
</organism>
<dbReference type="PANTHER" id="PTHR43737">
    <property type="entry name" value="BLL7424 PROTEIN"/>
    <property type="match status" value="1"/>
</dbReference>
<evidence type="ECO:0000313" key="1">
    <source>
        <dbReference type="EMBL" id="SVC00318.1"/>
    </source>
</evidence>
<proteinExistence type="predicted"/>
<reference evidence="1" key="1">
    <citation type="submission" date="2018-05" db="EMBL/GenBank/DDBJ databases">
        <authorList>
            <person name="Lanie J.A."/>
            <person name="Ng W.-L."/>
            <person name="Kazmierczak K.M."/>
            <person name="Andrzejewski T.M."/>
            <person name="Davidsen T.M."/>
            <person name="Wayne K.J."/>
            <person name="Tettelin H."/>
            <person name="Glass J.I."/>
            <person name="Rusch D."/>
            <person name="Podicherti R."/>
            <person name="Tsui H.-C.T."/>
            <person name="Winkler M.E."/>
        </authorList>
    </citation>
    <scope>NUCLEOTIDE SEQUENCE</scope>
</reference>
<sequence length="185" mass="20344">MNRETPETRKRYGRKLLGQSALLARRLVEGGVRTVLVRYKGWDHHQGITRALTYGFPPKLEALDQAVTALHEDLTRRGLDERVTVVLASEFGRTPRINPRGGRDHWARASSVLLFGGGLKRGVVVGKTDANGEAPIERPVSPADLFCTVLGALGADLEQVLHTPDGRPVRTVNESAKPIREILQS</sequence>
<evidence type="ECO:0008006" key="2">
    <source>
        <dbReference type="Google" id="ProtNLM"/>
    </source>
</evidence>
<accession>A0A382IL66</accession>
<name>A0A382IL66_9ZZZZ</name>
<dbReference type="InterPro" id="IPR017850">
    <property type="entry name" value="Alkaline_phosphatase_core_sf"/>
</dbReference>
<dbReference type="AlphaFoldDB" id="A0A382IL66"/>
<dbReference type="Gene3D" id="3.40.720.10">
    <property type="entry name" value="Alkaline Phosphatase, subunit A"/>
    <property type="match status" value="1"/>
</dbReference>
<dbReference type="EMBL" id="UINC01068047">
    <property type="protein sequence ID" value="SVC00318.1"/>
    <property type="molecule type" value="Genomic_DNA"/>
</dbReference>
<dbReference type="PANTHER" id="PTHR43737:SF1">
    <property type="entry name" value="DUF1501 DOMAIN-CONTAINING PROTEIN"/>
    <property type="match status" value="1"/>
</dbReference>
<dbReference type="Pfam" id="PF07394">
    <property type="entry name" value="DUF1501"/>
    <property type="match status" value="1"/>
</dbReference>
<gene>
    <name evidence="1" type="ORF">METZ01_LOCUS253172</name>
</gene>
<protein>
    <recommendedName>
        <fullName evidence="2">DUF1501 domain-containing protein</fullName>
    </recommendedName>
</protein>